<dbReference type="PANTHER" id="PTHR46706:SF12">
    <property type="entry name" value="PROTEIN QUA-1-RELATED"/>
    <property type="match status" value="1"/>
</dbReference>
<feature type="chain" id="PRO_5013149769" description="WxxW domain-containing protein" evidence="5">
    <location>
        <begin position="18"/>
        <end position="181"/>
    </location>
</feature>
<proteinExistence type="predicted"/>
<comment type="subcellular location">
    <subcellularLocation>
        <location evidence="1">Secreted</location>
    </subcellularLocation>
</comment>
<evidence type="ECO:0000256" key="1">
    <source>
        <dbReference type="ARBA" id="ARBA00004613"/>
    </source>
</evidence>
<name>A0A2A2LK77_9BILA</name>
<evidence type="ECO:0000256" key="4">
    <source>
        <dbReference type="ARBA" id="ARBA00022729"/>
    </source>
</evidence>
<comment type="caution">
    <text evidence="6">The sequence shown here is derived from an EMBL/GenBank/DDBJ whole genome shotgun (WGS) entry which is preliminary data.</text>
</comment>
<dbReference type="InterPro" id="IPR052140">
    <property type="entry name" value="Dev_Signal_Hedgehog-like"/>
</dbReference>
<dbReference type="GO" id="GO:0005576">
    <property type="term" value="C:extracellular region"/>
    <property type="evidence" value="ECO:0007669"/>
    <property type="project" value="UniProtKB-SubCell"/>
</dbReference>
<dbReference type="AlphaFoldDB" id="A0A2A2LK77"/>
<evidence type="ECO:0000256" key="5">
    <source>
        <dbReference type="SAM" id="SignalP"/>
    </source>
</evidence>
<dbReference type="OrthoDB" id="5802408at2759"/>
<keyword evidence="7" id="KW-1185">Reference proteome</keyword>
<evidence type="ECO:0008006" key="8">
    <source>
        <dbReference type="Google" id="ProtNLM"/>
    </source>
</evidence>
<evidence type="ECO:0000256" key="3">
    <source>
        <dbReference type="ARBA" id="ARBA00022525"/>
    </source>
</evidence>
<keyword evidence="2" id="KW-0217">Developmental protein</keyword>
<keyword evidence="4 5" id="KW-0732">Signal</keyword>
<evidence type="ECO:0000313" key="6">
    <source>
        <dbReference type="EMBL" id="PAV86458.1"/>
    </source>
</evidence>
<protein>
    <recommendedName>
        <fullName evidence="8">WxxW domain-containing protein</fullName>
    </recommendedName>
</protein>
<dbReference type="EMBL" id="LIAE01006663">
    <property type="protein sequence ID" value="PAV86458.1"/>
    <property type="molecule type" value="Genomic_DNA"/>
</dbReference>
<dbReference type="Proteomes" id="UP000218231">
    <property type="component" value="Unassembled WGS sequence"/>
</dbReference>
<gene>
    <name evidence="6" type="ORF">WR25_15026</name>
</gene>
<keyword evidence="3" id="KW-0964">Secreted</keyword>
<feature type="signal peptide" evidence="5">
    <location>
        <begin position="1"/>
        <end position="17"/>
    </location>
</feature>
<accession>A0A2A2LK77</accession>
<sequence length="181" mass="20975">MRLLLLISSCLLVLCSADFCGTNKVPYGFEAHKDGGVALLCTRPECHEKKFAVSDCPERAEEKQCLRNTSWVGGLQKRADGKLELMCCDYDLLPKYGHLIYENVIVRPGEFFEGEEKKDQNDEVIAFDLITNIHKGRDIKGEFYSLRIHRFDCGKIPDKVPLWYKQKQWPFWPREDSDKQL</sequence>
<evidence type="ECO:0000313" key="7">
    <source>
        <dbReference type="Proteomes" id="UP000218231"/>
    </source>
</evidence>
<dbReference type="STRING" id="2018661.A0A2A2LK77"/>
<evidence type="ECO:0000256" key="2">
    <source>
        <dbReference type="ARBA" id="ARBA00022473"/>
    </source>
</evidence>
<reference evidence="6 7" key="1">
    <citation type="journal article" date="2017" name="Curr. Biol.">
        <title>Genome architecture and evolution of a unichromosomal asexual nematode.</title>
        <authorList>
            <person name="Fradin H."/>
            <person name="Zegar C."/>
            <person name="Gutwein M."/>
            <person name="Lucas J."/>
            <person name="Kovtun M."/>
            <person name="Corcoran D."/>
            <person name="Baugh L.R."/>
            <person name="Kiontke K."/>
            <person name="Gunsalus K."/>
            <person name="Fitch D.H."/>
            <person name="Piano F."/>
        </authorList>
    </citation>
    <scope>NUCLEOTIDE SEQUENCE [LARGE SCALE GENOMIC DNA]</scope>
    <source>
        <strain evidence="6">PF1309</strain>
    </source>
</reference>
<organism evidence="6 7">
    <name type="scientific">Diploscapter pachys</name>
    <dbReference type="NCBI Taxonomy" id="2018661"/>
    <lineage>
        <taxon>Eukaryota</taxon>
        <taxon>Metazoa</taxon>
        <taxon>Ecdysozoa</taxon>
        <taxon>Nematoda</taxon>
        <taxon>Chromadorea</taxon>
        <taxon>Rhabditida</taxon>
        <taxon>Rhabditina</taxon>
        <taxon>Rhabditomorpha</taxon>
        <taxon>Rhabditoidea</taxon>
        <taxon>Rhabditidae</taxon>
        <taxon>Diploscapter</taxon>
    </lineage>
</organism>
<dbReference type="PANTHER" id="PTHR46706">
    <property type="entry name" value="PROTEIN QUA-1-RELATED"/>
    <property type="match status" value="1"/>
</dbReference>